<keyword evidence="8" id="KW-1185">Reference proteome</keyword>
<feature type="region of interest" description="Disordered" evidence="5">
    <location>
        <begin position="1"/>
        <end position="33"/>
    </location>
</feature>
<feature type="compositionally biased region" description="Low complexity" evidence="5">
    <location>
        <begin position="534"/>
        <end position="559"/>
    </location>
</feature>
<feature type="compositionally biased region" description="Basic and acidic residues" evidence="5">
    <location>
        <begin position="1027"/>
        <end position="1040"/>
    </location>
</feature>
<proteinExistence type="predicted"/>
<keyword evidence="3" id="KW-0862">Zinc</keyword>
<dbReference type="GO" id="GO:0016925">
    <property type="term" value="P:protein sumoylation"/>
    <property type="evidence" value="ECO:0007669"/>
    <property type="project" value="TreeGrafter"/>
</dbReference>
<evidence type="ECO:0000313" key="8">
    <source>
        <dbReference type="Proteomes" id="UP000799302"/>
    </source>
</evidence>
<evidence type="ECO:0000256" key="2">
    <source>
        <dbReference type="ARBA" id="ARBA00022771"/>
    </source>
</evidence>
<dbReference type="AlphaFoldDB" id="A0A6A6UA61"/>
<dbReference type="PROSITE" id="PS51044">
    <property type="entry name" value="ZF_SP_RING"/>
    <property type="match status" value="1"/>
</dbReference>
<sequence>MGPPHVSRRTSAQAASPPQQQGSSFAILPSSTFSHPNHQLQAQTYRQAAPRRQNIHMPQQRVNAAVQQIRTISPHQIANSASHPFAMTYPVASSAALNYNHVDAFASVQQVSASPTFSPTSGYIPALGTGPQSMTELYRNHTIIFINTQPQEHTPYHISRVTPAWNALNQRLSAIPTNDGPIRDRLRVVHTALQDHDHLFLLMQQLYSLKILMRPIPQSVDVMSGFRAMYGVMGDTRLPQAAEEAFAEFPIPLSEFAMVYPDMYAFWTKQIALMFSKIQELQPFHQLCIKRHYPPTVKELVINAAICSTTMMRLSFRYILIQLWSRPPHLRDGFIIEAFRIFDANLSAIKSANTFEEFYAVEEGPFIYHLQLLNQQFAEKSREHAQQLQAQQQVSQQQAVQAQHHAHMLAQQSAHLAAQQHQTHIVAQRQAEMDAQRDADLFAQAGAQAEAEMTANAEALAQAQNLAESAIQEQDEWQRFLHNPQSDLVAQEPAQEPAQQQQAHEQVQYQTGDQFQQQARQQADELQTQREEALQQAQRRQQTEQQAQQQTQQPLPIQTQIPAQTNLLVATTTPLPDDVPTAAPIDTDNNNTNLLQGIFGDEQSGTRASPIDQLSLALTLGSPNGAFAVQPVPDSNVFQVDQIMAGVPPVENLAQNTGSMQRNQRVEPIFDLSAPIIPPQGLLSAQPREPNAMTHALHQAHLAEPILRVIDNNGLPTEEPYCQYVNGGMAHALNPDIVLAKFHHELSDQDFSNKASESHPVHTVGTIFKFRDLHPTSLQYRVRLVKSTVHSESIDPYNQVATGFPTWVHLMLNDEHLEPRLKLHHGKNLPIDITDKLQNGINTLTVSINLAKGDQQSKNWHVLFERVGLTNATRIYQYASTHNAISKETVLKEFARTLSSNDDDDDIVIISDSRDICVLDPLSQSLVTDKPARGKDCKHAQCFSLEYFLESRLKVKMPKDANDTWKLPKTNLTQVDVWKCPICNGDVRPLNLCIDQWMLGVRQELIAMGREDVSEITVKADGTWKPKEFKAKGKDDERNGRASAGTKSATPKPKQEETLVSRLTLPDDDIIIID</sequence>
<reference evidence="7" key="1">
    <citation type="journal article" date="2020" name="Stud. Mycol.">
        <title>101 Dothideomycetes genomes: a test case for predicting lifestyles and emergence of pathogens.</title>
        <authorList>
            <person name="Haridas S."/>
            <person name="Albert R."/>
            <person name="Binder M."/>
            <person name="Bloem J."/>
            <person name="Labutti K."/>
            <person name="Salamov A."/>
            <person name="Andreopoulos B."/>
            <person name="Baker S."/>
            <person name="Barry K."/>
            <person name="Bills G."/>
            <person name="Bluhm B."/>
            <person name="Cannon C."/>
            <person name="Castanera R."/>
            <person name="Culley D."/>
            <person name="Daum C."/>
            <person name="Ezra D."/>
            <person name="Gonzalez J."/>
            <person name="Henrissat B."/>
            <person name="Kuo A."/>
            <person name="Liang C."/>
            <person name="Lipzen A."/>
            <person name="Lutzoni F."/>
            <person name="Magnuson J."/>
            <person name="Mondo S."/>
            <person name="Nolan M."/>
            <person name="Ohm R."/>
            <person name="Pangilinan J."/>
            <person name="Park H.-J."/>
            <person name="Ramirez L."/>
            <person name="Alfaro M."/>
            <person name="Sun H."/>
            <person name="Tritt A."/>
            <person name="Yoshinaga Y."/>
            <person name="Zwiers L.-H."/>
            <person name="Turgeon B."/>
            <person name="Goodwin S."/>
            <person name="Spatafora J."/>
            <person name="Crous P."/>
            <person name="Grigoriev I."/>
        </authorList>
    </citation>
    <scope>NUCLEOTIDE SEQUENCE</scope>
    <source>
        <strain evidence="7">CBS 115976</strain>
    </source>
</reference>
<dbReference type="GO" id="GO:0000785">
    <property type="term" value="C:chromatin"/>
    <property type="evidence" value="ECO:0007669"/>
    <property type="project" value="TreeGrafter"/>
</dbReference>
<evidence type="ECO:0000256" key="5">
    <source>
        <dbReference type="SAM" id="MobiDB-lite"/>
    </source>
</evidence>
<dbReference type="InterPro" id="IPR004181">
    <property type="entry name" value="Znf_MIZ"/>
</dbReference>
<dbReference type="Gene3D" id="3.30.40.10">
    <property type="entry name" value="Zinc/RING finger domain, C3HC4 (zinc finger)"/>
    <property type="match status" value="1"/>
</dbReference>
<feature type="domain" description="SP-RING-type" evidence="6">
    <location>
        <begin position="903"/>
        <end position="1015"/>
    </location>
</feature>
<evidence type="ECO:0000256" key="4">
    <source>
        <dbReference type="PROSITE-ProRule" id="PRU00452"/>
    </source>
</evidence>
<evidence type="ECO:0000259" key="6">
    <source>
        <dbReference type="PROSITE" id="PS51044"/>
    </source>
</evidence>
<feature type="compositionally biased region" description="Low complexity" evidence="5">
    <location>
        <begin position="490"/>
        <end position="526"/>
    </location>
</feature>
<evidence type="ECO:0000256" key="1">
    <source>
        <dbReference type="ARBA" id="ARBA00022723"/>
    </source>
</evidence>
<feature type="region of interest" description="Disordered" evidence="5">
    <location>
        <begin position="490"/>
        <end position="559"/>
    </location>
</feature>
<gene>
    <name evidence="7" type="ORF">BT63DRAFT_286621</name>
</gene>
<dbReference type="OrthoDB" id="27975at2759"/>
<evidence type="ECO:0000313" key="7">
    <source>
        <dbReference type="EMBL" id="KAF2668830.1"/>
    </source>
</evidence>
<dbReference type="EMBL" id="MU004236">
    <property type="protein sequence ID" value="KAF2668830.1"/>
    <property type="molecule type" value="Genomic_DNA"/>
</dbReference>
<dbReference type="PANTHER" id="PTHR10782">
    <property type="entry name" value="ZINC FINGER MIZ DOMAIN-CONTAINING PROTEIN"/>
    <property type="match status" value="1"/>
</dbReference>
<protein>
    <recommendedName>
        <fullName evidence="6">SP-RING-type domain-containing protein</fullName>
    </recommendedName>
</protein>
<evidence type="ECO:0000256" key="3">
    <source>
        <dbReference type="ARBA" id="ARBA00022833"/>
    </source>
</evidence>
<dbReference type="InterPro" id="IPR013083">
    <property type="entry name" value="Znf_RING/FYVE/PHD"/>
</dbReference>
<keyword evidence="2 4" id="KW-0863">Zinc-finger</keyword>
<dbReference type="Proteomes" id="UP000799302">
    <property type="component" value="Unassembled WGS sequence"/>
</dbReference>
<accession>A0A6A6UA61</accession>
<keyword evidence="1" id="KW-0479">Metal-binding</keyword>
<organism evidence="7 8">
    <name type="scientific">Microthyrium microscopicum</name>
    <dbReference type="NCBI Taxonomy" id="703497"/>
    <lineage>
        <taxon>Eukaryota</taxon>
        <taxon>Fungi</taxon>
        <taxon>Dikarya</taxon>
        <taxon>Ascomycota</taxon>
        <taxon>Pezizomycotina</taxon>
        <taxon>Dothideomycetes</taxon>
        <taxon>Dothideomycetes incertae sedis</taxon>
        <taxon>Microthyriales</taxon>
        <taxon>Microthyriaceae</taxon>
        <taxon>Microthyrium</taxon>
    </lineage>
</organism>
<dbReference type="PANTHER" id="PTHR10782:SF4">
    <property type="entry name" value="TONALLI, ISOFORM E"/>
    <property type="match status" value="1"/>
</dbReference>
<dbReference type="GO" id="GO:0061665">
    <property type="term" value="F:SUMO ligase activity"/>
    <property type="evidence" value="ECO:0007669"/>
    <property type="project" value="TreeGrafter"/>
</dbReference>
<feature type="compositionally biased region" description="Low complexity" evidence="5">
    <location>
        <begin position="11"/>
        <end position="26"/>
    </location>
</feature>
<feature type="region of interest" description="Disordered" evidence="5">
    <location>
        <begin position="1027"/>
        <end position="1060"/>
    </location>
</feature>
<dbReference type="GO" id="GO:0008270">
    <property type="term" value="F:zinc ion binding"/>
    <property type="evidence" value="ECO:0007669"/>
    <property type="project" value="UniProtKB-KW"/>
</dbReference>
<name>A0A6A6UA61_9PEZI</name>